<dbReference type="KEGG" id="soy:115885648"/>
<dbReference type="Proteomes" id="UP000504635">
    <property type="component" value="Unplaced"/>
</dbReference>
<dbReference type="SUPFAM" id="SSF57501">
    <property type="entry name" value="Cystine-knot cytokines"/>
    <property type="match status" value="1"/>
</dbReference>
<dbReference type="InParanoid" id="A0A6J2YC31"/>
<gene>
    <name evidence="4" type="primary">LOC115885648</name>
</gene>
<evidence type="ECO:0000259" key="2">
    <source>
        <dbReference type="Pfam" id="PF16077"/>
    </source>
</evidence>
<dbReference type="OrthoDB" id="6359065at2759"/>
<feature type="domain" description="Spaetzle" evidence="2">
    <location>
        <begin position="131"/>
        <end position="196"/>
    </location>
</feature>
<organism evidence="3 4">
    <name type="scientific">Sitophilus oryzae</name>
    <name type="common">Rice weevil</name>
    <name type="synonym">Curculio oryzae</name>
    <dbReference type="NCBI Taxonomy" id="7048"/>
    <lineage>
        <taxon>Eukaryota</taxon>
        <taxon>Metazoa</taxon>
        <taxon>Ecdysozoa</taxon>
        <taxon>Arthropoda</taxon>
        <taxon>Hexapoda</taxon>
        <taxon>Insecta</taxon>
        <taxon>Pterygota</taxon>
        <taxon>Neoptera</taxon>
        <taxon>Endopterygota</taxon>
        <taxon>Coleoptera</taxon>
        <taxon>Polyphaga</taxon>
        <taxon>Cucujiformia</taxon>
        <taxon>Curculionidae</taxon>
        <taxon>Dryophthorinae</taxon>
        <taxon>Sitophilus</taxon>
    </lineage>
</organism>
<feature type="signal peptide" evidence="1">
    <location>
        <begin position="1"/>
        <end position="23"/>
    </location>
</feature>
<proteinExistence type="predicted"/>
<reference evidence="4" key="1">
    <citation type="submission" date="2025-08" db="UniProtKB">
        <authorList>
            <consortium name="RefSeq"/>
        </authorList>
    </citation>
    <scope>IDENTIFICATION</scope>
    <source>
        <tissue evidence="4">Gonads</tissue>
    </source>
</reference>
<dbReference type="RefSeq" id="XP_030760475.1">
    <property type="nucleotide sequence ID" value="XM_030904615.1"/>
</dbReference>
<evidence type="ECO:0000313" key="4">
    <source>
        <dbReference type="RefSeq" id="XP_030760475.1"/>
    </source>
</evidence>
<name>A0A6J2YC31_SITOR</name>
<protein>
    <submittedName>
        <fullName evidence="4">Uncharacterized protein LOC115885648 isoform X1</fullName>
    </submittedName>
</protein>
<evidence type="ECO:0000313" key="3">
    <source>
        <dbReference type="Proteomes" id="UP000504635"/>
    </source>
</evidence>
<keyword evidence="3" id="KW-1185">Reference proteome</keyword>
<feature type="chain" id="PRO_5026908566" evidence="1">
    <location>
        <begin position="24"/>
        <end position="265"/>
    </location>
</feature>
<dbReference type="AlphaFoldDB" id="A0A6J2YC31"/>
<dbReference type="Gene3D" id="2.10.90.10">
    <property type="entry name" value="Cystine-knot cytokines"/>
    <property type="match status" value="1"/>
</dbReference>
<dbReference type="InterPro" id="IPR029034">
    <property type="entry name" value="Cystine-knot_cytokine"/>
</dbReference>
<accession>A0A6J2YC31</accession>
<evidence type="ECO:0000256" key="1">
    <source>
        <dbReference type="SAM" id="SignalP"/>
    </source>
</evidence>
<dbReference type="GeneID" id="115885648"/>
<dbReference type="Pfam" id="PF16077">
    <property type="entry name" value="Spaetzle"/>
    <property type="match status" value="1"/>
</dbReference>
<sequence length="265" mass="30575">MVRFSIVAQILIVVFVLLDISLARPPIIFMDEPRNKTRILTNPPREAIVDNTNIVFPEDLTKSKPKTGSISRDDIMSNCTEQMPLCEYAVSYPHEHLKIVLTRNTIYKELFGEDESPEVSNRIGEVDDDIYMCRATSTTIFPKQGLNRNNQWKYIINQDDRDFRQGVRIEQCKNFGLGCDIPGQNPLNLFGYRTYCDCYQSAETECRSRIPSGYHPLVAAPTKKTLEEVPFVISPPQREADESWILLKAHYFFNQTTMRASRKLR</sequence>
<dbReference type="InterPro" id="IPR032104">
    <property type="entry name" value="Spaetzle"/>
</dbReference>
<keyword evidence="1" id="KW-0732">Signal</keyword>